<keyword evidence="2" id="KW-1185">Reference proteome</keyword>
<evidence type="ECO:0000313" key="1">
    <source>
        <dbReference type="EMBL" id="KAJ7187590.1"/>
    </source>
</evidence>
<dbReference type="EMBL" id="JARJCW010000191">
    <property type="protein sequence ID" value="KAJ7187590.1"/>
    <property type="molecule type" value="Genomic_DNA"/>
</dbReference>
<dbReference type="Proteomes" id="UP001219525">
    <property type="component" value="Unassembled WGS sequence"/>
</dbReference>
<organism evidence="1 2">
    <name type="scientific">Mycena pura</name>
    <dbReference type="NCBI Taxonomy" id="153505"/>
    <lineage>
        <taxon>Eukaryota</taxon>
        <taxon>Fungi</taxon>
        <taxon>Dikarya</taxon>
        <taxon>Basidiomycota</taxon>
        <taxon>Agaricomycotina</taxon>
        <taxon>Agaricomycetes</taxon>
        <taxon>Agaricomycetidae</taxon>
        <taxon>Agaricales</taxon>
        <taxon>Marasmiineae</taxon>
        <taxon>Mycenaceae</taxon>
        <taxon>Mycena</taxon>
    </lineage>
</organism>
<feature type="non-terminal residue" evidence="1">
    <location>
        <position position="142"/>
    </location>
</feature>
<sequence length="142" mass="16987">VMLDSPEDDPHPYVYSHVLQIFHANASAKNGLNFRPMEFIWVRWYRRDARYRAGWKYKRLHRVGFVPHDEPGAFGFLDPADVVRGVHLIPQFRYGRTDAALPRSMARSFDDAEDDMDWRWYNVNWFVDRDMVMRYHDDAIGH</sequence>
<proteinExistence type="predicted"/>
<evidence type="ECO:0000313" key="2">
    <source>
        <dbReference type="Proteomes" id="UP001219525"/>
    </source>
</evidence>
<reference evidence="1" key="1">
    <citation type="submission" date="2023-03" db="EMBL/GenBank/DDBJ databases">
        <title>Massive genome expansion in bonnet fungi (Mycena s.s.) driven by repeated elements and novel gene families across ecological guilds.</title>
        <authorList>
            <consortium name="Lawrence Berkeley National Laboratory"/>
            <person name="Harder C.B."/>
            <person name="Miyauchi S."/>
            <person name="Viragh M."/>
            <person name="Kuo A."/>
            <person name="Thoen E."/>
            <person name="Andreopoulos B."/>
            <person name="Lu D."/>
            <person name="Skrede I."/>
            <person name="Drula E."/>
            <person name="Henrissat B."/>
            <person name="Morin E."/>
            <person name="Kohler A."/>
            <person name="Barry K."/>
            <person name="LaButti K."/>
            <person name="Morin E."/>
            <person name="Salamov A."/>
            <person name="Lipzen A."/>
            <person name="Mereny Z."/>
            <person name="Hegedus B."/>
            <person name="Baldrian P."/>
            <person name="Stursova M."/>
            <person name="Weitz H."/>
            <person name="Taylor A."/>
            <person name="Grigoriev I.V."/>
            <person name="Nagy L.G."/>
            <person name="Martin F."/>
            <person name="Kauserud H."/>
        </authorList>
    </citation>
    <scope>NUCLEOTIDE SEQUENCE</scope>
    <source>
        <strain evidence="1">9144</strain>
    </source>
</reference>
<feature type="non-terminal residue" evidence="1">
    <location>
        <position position="1"/>
    </location>
</feature>
<comment type="caution">
    <text evidence="1">The sequence shown here is derived from an EMBL/GenBank/DDBJ whole genome shotgun (WGS) entry which is preliminary data.</text>
</comment>
<dbReference type="AlphaFoldDB" id="A0AAD6XYV9"/>
<protein>
    <submittedName>
        <fullName evidence="1">Uncharacterized protein</fullName>
    </submittedName>
</protein>
<name>A0AAD6XYV9_9AGAR</name>
<accession>A0AAD6XYV9</accession>
<gene>
    <name evidence="1" type="ORF">GGX14DRAFT_339823</name>
</gene>